<gene>
    <name evidence="12" type="ORF">GCM10009807_05930</name>
</gene>
<dbReference type="Pfam" id="PF02518">
    <property type="entry name" value="HATPase_c"/>
    <property type="match status" value="1"/>
</dbReference>
<dbReference type="Proteomes" id="UP001500596">
    <property type="component" value="Unassembled WGS sequence"/>
</dbReference>
<keyword evidence="7" id="KW-0067">ATP-binding</keyword>
<comment type="catalytic activity">
    <reaction evidence="1">
        <text>ATP + protein L-histidine = ADP + protein N-phospho-L-histidine.</text>
        <dbReference type="EC" id="2.7.13.3"/>
    </reaction>
</comment>
<comment type="caution">
    <text evidence="12">The sequence shown here is derived from an EMBL/GenBank/DDBJ whole genome shotgun (WGS) entry which is preliminary data.</text>
</comment>
<evidence type="ECO:0000256" key="5">
    <source>
        <dbReference type="ARBA" id="ARBA00022741"/>
    </source>
</evidence>
<dbReference type="CDD" id="cd16917">
    <property type="entry name" value="HATPase_UhpB-NarQ-NarX-like"/>
    <property type="match status" value="1"/>
</dbReference>
<evidence type="ECO:0000256" key="9">
    <source>
        <dbReference type="SAM" id="Phobius"/>
    </source>
</evidence>
<accession>A0ABP4RYV4</accession>
<evidence type="ECO:0000256" key="1">
    <source>
        <dbReference type="ARBA" id="ARBA00000085"/>
    </source>
</evidence>
<dbReference type="InterPro" id="IPR050482">
    <property type="entry name" value="Sensor_HK_TwoCompSys"/>
</dbReference>
<evidence type="ECO:0000259" key="10">
    <source>
        <dbReference type="Pfam" id="PF02518"/>
    </source>
</evidence>
<keyword evidence="13" id="KW-1185">Reference proteome</keyword>
<dbReference type="PANTHER" id="PTHR24421:SF10">
    <property type="entry name" value="NITRATE_NITRITE SENSOR PROTEIN NARQ"/>
    <property type="match status" value="1"/>
</dbReference>
<reference evidence="13" key="1">
    <citation type="journal article" date="2019" name="Int. J. Syst. Evol. Microbiol.">
        <title>The Global Catalogue of Microorganisms (GCM) 10K type strain sequencing project: providing services to taxonomists for standard genome sequencing and annotation.</title>
        <authorList>
            <consortium name="The Broad Institute Genomics Platform"/>
            <consortium name="The Broad Institute Genome Sequencing Center for Infectious Disease"/>
            <person name="Wu L."/>
            <person name="Ma J."/>
        </authorList>
    </citation>
    <scope>NUCLEOTIDE SEQUENCE [LARGE SCALE GENOMIC DNA]</scope>
    <source>
        <strain evidence="13">JCM 15575</strain>
    </source>
</reference>
<dbReference type="SUPFAM" id="SSF55874">
    <property type="entry name" value="ATPase domain of HSP90 chaperone/DNA topoisomerase II/histidine kinase"/>
    <property type="match status" value="1"/>
</dbReference>
<proteinExistence type="predicted"/>
<keyword evidence="4" id="KW-0808">Transferase</keyword>
<dbReference type="Gene3D" id="1.20.5.1930">
    <property type="match status" value="1"/>
</dbReference>
<keyword evidence="9" id="KW-0812">Transmembrane</keyword>
<dbReference type="RefSeq" id="WP_344051447.1">
    <property type="nucleotide sequence ID" value="NZ_BAAAPK010000001.1"/>
</dbReference>
<feature type="domain" description="Histidine kinase/HSP90-like ATPase" evidence="10">
    <location>
        <begin position="305"/>
        <end position="392"/>
    </location>
</feature>
<evidence type="ECO:0000259" key="11">
    <source>
        <dbReference type="Pfam" id="PF07730"/>
    </source>
</evidence>
<dbReference type="InterPro" id="IPR011712">
    <property type="entry name" value="Sig_transdc_His_kin_sub3_dim/P"/>
</dbReference>
<feature type="transmembrane region" description="Helical" evidence="9">
    <location>
        <begin position="115"/>
        <end position="135"/>
    </location>
</feature>
<protein>
    <recommendedName>
        <fullName evidence="2">histidine kinase</fullName>
        <ecNumber evidence="2">2.7.13.3</ecNumber>
    </recommendedName>
</protein>
<keyword evidence="6 12" id="KW-0418">Kinase</keyword>
<dbReference type="GO" id="GO:0016301">
    <property type="term" value="F:kinase activity"/>
    <property type="evidence" value="ECO:0007669"/>
    <property type="project" value="UniProtKB-KW"/>
</dbReference>
<dbReference type="PANTHER" id="PTHR24421">
    <property type="entry name" value="NITRATE/NITRITE SENSOR PROTEIN NARX-RELATED"/>
    <property type="match status" value="1"/>
</dbReference>
<keyword evidence="9" id="KW-1133">Transmembrane helix</keyword>
<dbReference type="Pfam" id="PF07730">
    <property type="entry name" value="HisKA_3"/>
    <property type="match status" value="1"/>
</dbReference>
<dbReference type="InterPro" id="IPR036890">
    <property type="entry name" value="HATPase_C_sf"/>
</dbReference>
<keyword evidence="3" id="KW-0597">Phosphoprotein</keyword>
<evidence type="ECO:0000256" key="8">
    <source>
        <dbReference type="ARBA" id="ARBA00023012"/>
    </source>
</evidence>
<evidence type="ECO:0000256" key="6">
    <source>
        <dbReference type="ARBA" id="ARBA00022777"/>
    </source>
</evidence>
<evidence type="ECO:0000256" key="7">
    <source>
        <dbReference type="ARBA" id="ARBA00022840"/>
    </source>
</evidence>
<dbReference type="EMBL" id="BAAAPK010000001">
    <property type="protein sequence ID" value="GAA1664543.1"/>
    <property type="molecule type" value="Genomic_DNA"/>
</dbReference>
<dbReference type="InterPro" id="IPR003594">
    <property type="entry name" value="HATPase_dom"/>
</dbReference>
<name>A0ABP4RYV4_9MICO</name>
<keyword evidence="9" id="KW-0472">Membrane</keyword>
<keyword evidence="5" id="KW-0547">Nucleotide-binding</keyword>
<keyword evidence="8" id="KW-0902">Two-component regulatory system</keyword>
<dbReference type="Gene3D" id="3.30.565.10">
    <property type="entry name" value="Histidine kinase-like ATPase, C-terminal domain"/>
    <property type="match status" value="1"/>
</dbReference>
<evidence type="ECO:0000313" key="13">
    <source>
        <dbReference type="Proteomes" id="UP001500596"/>
    </source>
</evidence>
<evidence type="ECO:0000256" key="3">
    <source>
        <dbReference type="ARBA" id="ARBA00022553"/>
    </source>
</evidence>
<evidence type="ECO:0000256" key="2">
    <source>
        <dbReference type="ARBA" id="ARBA00012438"/>
    </source>
</evidence>
<feature type="transmembrane region" description="Helical" evidence="9">
    <location>
        <begin position="70"/>
        <end position="103"/>
    </location>
</feature>
<feature type="domain" description="Signal transduction histidine kinase subgroup 3 dimerisation and phosphoacceptor" evidence="11">
    <location>
        <begin position="190"/>
        <end position="255"/>
    </location>
</feature>
<sequence length="397" mass="40883">MRSASPSARTAAGLPPKLPAWVGDVVAAIVVIGTAFIPFPEAQFHPTDPAGYALVVAPALVLPWRRRFPVAALAACVVLYGVAAFAADVWPGIVLAVAIAVFAVATRSSRRRTVVVTLVTIGVVVLISVTSSLVVMLGTRIFAIAITIAFAAAAADAERSARAYISAITERAERAEQTRESEARRRVSEERLRIARDLHDVVAHQIAVISLNAGVAASALPARPEAAEDAVRTIRSAAHTVLGEIGTLLEVLRTDEAAPGSPDAPQPGIDSIADLVEAFADAGLAVTLRTEGDLATVSATSGLTAYRVVQEALTNAHKHGVEGRAHVLVSVDEALHVVVTNPTGADAGAAEAPPGSGLGLIGVRERVSALRGSVEAGSVPGGWRVSATLPLSTEGAR</sequence>
<evidence type="ECO:0000313" key="12">
    <source>
        <dbReference type="EMBL" id="GAA1664543.1"/>
    </source>
</evidence>
<evidence type="ECO:0000256" key="4">
    <source>
        <dbReference type="ARBA" id="ARBA00022679"/>
    </source>
</evidence>
<dbReference type="EC" id="2.7.13.3" evidence="2"/>
<organism evidence="12 13">
    <name type="scientific">Microbacterium lacus</name>
    <dbReference type="NCBI Taxonomy" id="415217"/>
    <lineage>
        <taxon>Bacteria</taxon>
        <taxon>Bacillati</taxon>
        <taxon>Actinomycetota</taxon>
        <taxon>Actinomycetes</taxon>
        <taxon>Micrococcales</taxon>
        <taxon>Microbacteriaceae</taxon>
        <taxon>Microbacterium</taxon>
    </lineage>
</organism>
<feature type="transmembrane region" description="Helical" evidence="9">
    <location>
        <begin position="21"/>
        <end position="39"/>
    </location>
</feature>